<protein>
    <submittedName>
        <fullName evidence="2">DDE superfamily endonuclease</fullName>
    </submittedName>
</protein>
<name>A0A1I4WIG7_9PROT</name>
<keyword evidence="3" id="KW-1185">Reference proteome</keyword>
<dbReference type="GO" id="GO:0003676">
    <property type="term" value="F:nucleic acid binding"/>
    <property type="evidence" value="ECO:0007669"/>
    <property type="project" value="InterPro"/>
</dbReference>
<evidence type="ECO:0000259" key="1">
    <source>
        <dbReference type="Pfam" id="PF13358"/>
    </source>
</evidence>
<dbReference type="GO" id="GO:0004519">
    <property type="term" value="F:endonuclease activity"/>
    <property type="evidence" value="ECO:0007669"/>
    <property type="project" value="UniProtKB-KW"/>
</dbReference>
<gene>
    <name evidence="2" type="ORF">SAMN05421863_110910</name>
</gene>
<evidence type="ECO:0000313" key="3">
    <source>
        <dbReference type="Proteomes" id="UP000183287"/>
    </source>
</evidence>
<dbReference type="InterPro" id="IPR038717">
    <property type="entry name" value="Tc1-like_DDE_dom"/>
</dbReference>
<dbReference type="EMBL" id="FOUB01000109">
    <property type="protein sequence ID" value="SFN13060.1"/>
    <property type="molecule type" value="Genomic_DNA"/>
</dbReference>
<keyword evidence="2" id="KW-0540">Nuclease</keyword>
<feature type="domain" description="Tc1-like transposase DDE" evidence="1">
    <location>
        <begin position="1"/>
        <end position="49"/>
    </location>
</feature>
<dbReference type="Gene3D" id="3.30.420.10">
    <property type="entry name" value="Ribonuclease H-like superfamily/Ribonuclease H"/>
    <property type="match status" value="1"/>
</dbReference>
<proteinExistence type="predicted"/>
<dbReference type="OrthoDB" id="9772604at2"/>
<accession>A0A1I4WIG7</accession>
<keyword evidence="2" id="KW-0378">Hydrolase</keyword>
<dbReference type="Pfam" id="PF13358">
    <property type="entry name" value="DDE_3"/>
    <property type="match status" value="1"/>
</dbReference>
<dbReference type="RefSeq" id="WP_074907225.1">
    <property type="nucleotide sequence ID" value="NZ_FOUB01000109.1"/>
</dbReference>
<evidence type="ECO:0000313" key="2">
    <source>
        <dbReference type="EMBL" id="SFN13060.1"/>
    </source>
</evidence>
<keyword evidence="2" id="KW-0255">Endonuclease</keyword>
<organism evidence="2 3">
    <name type="scientific">Nitrosomonas communis</name>
    <dbReference type="NCBI Taxonomy" id="44574"/>
    <lineage>
        <taxon>Bacteria</taxon>
        <taxon>Pseudomonadati</taxon>
        <taxon>Pseudomonadota</taxon>
        <taxon>Betaproteobacteria</taxon>
        <taxon>Nitrosomonadales</taxon>
        <taxon>Nitrosomonadaceae</taxon>
        <taxon>Nitrosomonas</taxon>
    </lineage>
</organism>
<sequence length="63" mass="7212">MDNATFHKRQDIKTAIADAEHTHEYLSSYSPDLNGIEPKWAQAKAIRKREGCSIKQLFAAYVF</sequence>
<reference evidence="3" key="1">
    <citation type="submission" date="2016-10" db="EMBL/GenBank/DDBJ databases">
        <authorList>
            <person name="Varghese N."/>
            <person name="Submissions S."/>
        </authorList>
    </citation>
    <scope>NUCLEOTIDE SEQUENCE [LARGE SCALE GENOMIC DNA]</scope>
    <source>
        <strain evidence="3">Nm44</strain>
    </source>
</reference>
<dbReference type="AlphaFoldDB" id="A0A1I4WIG7"/>
<dbReference type="InterPro" id="IPR036397">
    <property type="entry name" value="RNaseH_sf"/>
</dbReference>
<dbReference type="Proteomes" id="UP000183287">
    <property type="component" value="Unassembled WGS sequence"/>
</dbReference>